<dbReference type="Proteomes" id="UP001524435">
    <property type="component" value="Unassembled WGS sequence"/>
</dbReference>
<dbReference type="SUPFAM" id="SSF46785">
    <property type="entry name" value="Winged helix' DNA-binding domain"/>
    <property type="match status" value="1"/>
</dbReference>
<gene>
    <name evidence="3" type="ORF">NE663_02200</name>
</gene>
<dbReference type="EMBL" id="JANGCH010000002">
    <property type="protein sequence ID" value="MCQ5121072.1"/>
    <property type="molecule type" value="Genomic_DNA"/>
</dbReference>
<organism evidence="3 4">
    <name type="scientific">Massilicoli timonensis</name>
    <dbReference type="NCBI Taxonomy" id="2015901"/>
    <lineage>
        <taxon>Bacteria</taxon>
        <taxon>Bacillati</taxon>
        <taxon>Bacillota</taxon>
        <taxon>Erysipelotrichia</taxon>
        <taxon>Erysipelotrichales</taxon>
        <taxon>Erysipelotrichaceae</taxon>
        <taxon>Massilicoli</taxon>
    </lineage>
</organism>
<dbReference type="PANTHER" id="PTHR37293">
    <property type="entry name" value="PHAGE REPLICATION PROTEIN-RELATED"/>
    <property type="match status" value="1"/>
</dbReference>
<sequence>MNWWQERCVNRRDFILDHLEERDLNTKEALCLILIDFFNQYQISISHERLAEKLKLPLEQVDELLSALQDKGYLHFGYNGNRIAFDIDGVLEESKPETLLFHENLFALFEKEFARPISQREMERLSEWLHLYDEELIVLALREALIQGKTSFDYINRILMNWKAEGKQASSLMEG</sequence>
<evidence type="ECO:0000313" key="3">
    <source>
        <dbReference type="EMBL" id="MCQ5121072.1"/>
    </source>
</evidence>
<dbReference type="InterPro" id="IPR006343">
    <property type="entry name" value="DnaB/C_C"/>
</dbReference>
<dbReference type="InterPro" id="IPR034829">
    <property type="entry name" value="DnaD-like_sf"/>
</dbReference>
<dbReference type="InterPro" id="IPR053162">
    <property type="entry name" value="DnaD"/>
</dbReference>
<dbReference type="PANTHER" id="PTHR37293:SF6">
    <property type="entry name" value="DNA REPLICATION PROTEIN DNAD"/>
    <property type="match status" value="1"/>
</dbReference>
<dbReference type="SUPFAM" id="SSF158499">
    <property type="entry name" value="DnaD domain-like"/>
    <property type="match status" value="1"/>
</dbReference>
<proteinExistence type="inferred from homology"/>
<dbReference type="NCBIfam" id="TIGR01446">
    <property type="entry name" value="DnaD_dom"/>
    <property type="match status" value="1"/>
</dbReference>
<name>A0ABT1SIX2_9FIRM</name>
<dbReference type="InterPro" id="IPR036388">
    <property type="entry name" value="WH-like_DNA-bd_sf"/>
</dbReference>
<protein>
    <submittedName>
        <fullName evidence="3">DnaD domain protein</fullName>
    </submittedName>
</protein>
<keyword evidence="4" id="KW-1185">Reference proteome</keyword>
<dbReference type="Pfam" id="PF07261">
    <property type="entry name" value="DnaB_2"/>
    <property type="match status" value="1"/>
</dbReference>
<comment type="similarity">
    <text evidence="1">Belongs to the DnaB/DnaD family.</text>
</comment>
<evidence type="ECO:0000313" key="4">
    <source>
        <dbReference type="Proteomes" id="UP001524435"/>
    </source>
</evidence>
<dbReference type="Gene3D" id="1.10.10.630">
    <property type="entry name" value="DnaD domain-like"/>
    <property type="match status" value="1"/>
</dbReference>
<dbReference type="InterPro" id="IPR036390">
    <property type="entry name" value="WH_DNA-bd_sf"/>
</dbReference>
<dbReference type="Gene3D" id="1.10.10.10">
    <property type="entry name" value="Winged helix-like DNA-binding domain superfamily/Winged helix DNA-binding domain"/>
    <property type="match status" value="1"/>
</dbReference>
<feature type="domain" description="DnaB/C C-terminal" evidence="2">
    <location>
        <begin position="106"/>
        <end position="166"/>
    </location>
</feature>
<evidence type="ECO:0000256" key="1">
    <source>
        <dbReference type="ARBA" id="ARBA00093462"/>
    </source>
</evidence>
<accession>A0ABT1SIX2</accession>
<evidence type="ECO:0000259" key="2">
    <source>
        <dbReference type="Pfam" id="PF07261"/>
    </source>
</evidence>
<reference evidence="3 4" key="1">
    <citation type="submission" date="2022-06" db="EMBL/GenBank/DDBJ databases">
        <title>Isolation of gut microbiota from human fecal samples.</title>
        <authorList>
            <person name="Pamer E.G."/>
            <person name="Barat B."/>
            <person name="Waligurski E."/>
            <person name="Medina S."/>
            <person name="Paddock L."/>
            <person name="Mostad J."/>
        </authorList>
    </citation>
    <scope>NUCLEOTIDE SEQUENCE [LARGE SCALE GENOMIC DNA]</scope>
    <source>
        <strain evidence="3 4">DFI.6.1</strain>
    </source>
</reference>
<comment type="caution">
    <text evidence="3">The sequence shown here is derived from an EMBL/GenBank/DDBJ whole genome shotgun (WGS) entry which is preliminary data.</text>
</comment>
<dbReference type="RefSeq" id="WP_102267099.1">
    <property type="nucleotide sequence ID" value="NZ_CALVCM010000009.1"/>
</dbReference>